<gene>
    <name evidence="2" type="primary">trxA_2</name>
    <name evidence="2" type="ORF">NCTC11085_02172</name>
</gene>
<dbReference type="InterPro" id="IPR050620">
    <property type="entry name" value="Thioredoxin_H-type-like"/>
</dbReference>
<sequence>MIFPVNIEELASYVNDGEKTAFFFTADWCGDCRFIQPFLPEIEAENPDYRFIQVDRDAYLDLAKEWDIYGIPSLVVLEKGQEIGRLVNRDRKTKGQINEFLASIREKGSVK</sequence>
<reference evidence="2 3" key="1">
    <citation type="submission" date="2018-06" db="EMBL/GenBank/DDBJ databases">
        <authorList>
            <consortium name="Pathogen Informatics"/>
            <person name="Doyle S."/>
        </authorList>
    </citation>
    <scope>NUCLEOTIDE SEQUENCE [LARGE SCALE GENOMIC DNA]</scope>
    <source>
        <strain evidence="2 3">NCTC11085</strain>
    </source>
</reference>
<name>A0A2X3VKV5_STRSA</name>
<protein>
    <submittedName>
        <fullName evidence="2">Thioredoxin family protein</fullName>
    </submittedName>
</protein>
<evidence type="ECO:0000259" key="1">
    <source>
        <dbReference type="PROSITE" id="PS51352"/>
    </source>
</evidence>
<proteinExistence type="predicted"/>
<accession>A0A2X3VKV5</accession>
<evidence type="ECO:0000313" key="3">
    <source>
        <dbReference type="Proteomes" id="UP000249623"/>
    </source>
</evidence>
<dbReference type="PANTHER" id="PTHR10438">
    <property type="entry name" value="THIOREDOXIN"/>
    <property type="match status" value="1"/>
</dbReference>
<dbReference type="CDD" id="cd02947">
    <property type="entry name" value="TRX_family"/>
    <property type="match status" value="1"/>
</dbReference>
<dbReference type="EMBL" id="LS483346">
    <property type="protein sequence ID" value="SQF36259.1"/>
    <property type="molecule type" value="Genomic_DNA"/>
</dbReference>
<dbReference type="PANTHER" id="PTHR10438:SF468">
    <property type="entry name" value="THIOREDOXIN-1-RELATED"/>
    <property type="match status" value="1"/>
</dbReference>
<dbReference type="SUPFAM" id="SSF52833">
    <property type="entry name" value="Thioredoxin-like"/>
    <property type="match status" value="1"/>
</dbReference>
<feature type="domain" description="Thioredoxin" evidence="1">
    <location>
        <begin position="1"/>
        <end position="106"/>
    </location>
</feature>
<dbReference type="PROSITE" id="PS51352">
    <property type="entry name" value="THIOREDOXIN_2"/>
    <property type="match status" value="1"/>
</dbReference>
<evidence type="ECO:0000313" key="2">
    <source>
        <dbReference type="EMBL" id="SQF36259.1"/>
    </source>
</evidence>
<dbReference type="InterPro" id="IPR013766">
    <property type="entry name" value="Thioredoxin_domain"/>
</dbReference>
<dbReference type="Gene3D" id="3.40.30.10">
    <property type="entry name" value="Glutaredoxin"/>
    <property type="match status" value="1"/>
</dbReference>
<dbReference type="Proteomes" id="UP000249623">
    <property type="component" value="Chromosome 1"/>
</dbReference>
<organism evidence="2 3">
    <name type="scientific">Streptococcus sanguinis</name>
    <dbReference type="NCBI Taxonomy" id="1305"/>
    <lineage>
        <taxon>Bacteria</taxon>
        <taxon>Bacillati</taxon>
        <taxon>Bacillota</taxon>
        <taxon>Bacilli</taxon>
        <taxon>Lactobacillales</taxon>
        <taxon>Streptococcaceae</taxon>
        <taxon>Streptococcus</taxon>
    </lineage>
</organism>
<dbReference type="InterPro" id="IPR036249">
    <property type="entry name" value="Thioredoxin-like_sf"/>
</dbReference>
<dbReference type="Pfam" id="PF00085">
    <property type="entry name" value="Thioredoxin"/>
    <property type="match status" value="1"/>
</dbReference>
<dbReference type="RefSeq" id="WP_002903593.1">
    <property type="nucleotide sequence ID" value="NZ_CP071430.1"/>
</dbReference>
<dbReference type="AlphaFoldDB" id="A0A2X3VKV5"/>